<dbReference type="AlphaFoldDB" id="A0A5E4REZ9"/>
<evidence type="ECO:0000313" key="5">
    <source>
        <dbReference type="EMBL" id="VVD61890.1"/>
    </source>
</evidence>
<keyword evidence="1" id="KW-0805">Transcription regulation</keyword>
<dbReference type="InterPro" id="IPR050204">
    <property type="entry name" value="AraC_XylS_family_regulators"/>
</dbReference>
<dbReference type="PRINTS" id="PR00032">
    <property type="entry name" value="HTHARAC"/>
</dbReference>
<gene>
    <name evidence="5" type="ORF">PCO31110_00146</name>
</gene>
<dbReference type="InterPro" id="IPR009057">
    <property type="entry name" value="Homeodomain-like_sf"/>
</dbReference>
<dbReference type="PANTHER" id="PTHR46796:SF6">
    <property type="entry name" value="ARAC SUBFAMILY"/>
    <property type="match status" value="1"/>
</dbReference>
<dbReference type="SMART" id="SM00342">
    <property type="entry name" value="HTH_ARAC"/>
    <property type="match status" value="1"/>
</dbReference>
<dbReference type="EMBL" id="CABPSJ010000001">
    <property type="protein sequence ID" value="VVD61890.1"/>
    <property type="molecule type" value="Genomic_DNA"/>
</dbReference>
<keyword evidence="2" id="KW-0238">DNA-binding</keyword>
<proteinExistence type="predicted"/>
<name>A0A5E4REZ9_9BURK</name>
<keyword evidence="3" id="KW-0804">Transcription</keyword>
<evidence type="ECO:0000313" key="6">
    <source>
        <dbReference type="Proteomes" id="UP000337189"/>
    </source>
</evidence>
<dbReference type="PANTHER" id="PTHR46796">
    <property type="entry name" value="HTH-TYPE TRANSCRIPTIONAL ACTIVATOR RHAS-RELATED"/>
    <property type="match status" value="1"/>
</dbReference>
<feature type="domain" description="HTH araC/xylS-type" evidence="4">
    <location>
        <begin position="130"/>
        <end position="228"/>
    </location>
</feature>
<organism evidence="5 6">
    <name type="scientific">Pandoraea communis</name>
    <dbReference type="NCBI Taxonomy" id="2508297"/>
    <lineage>
        <taxon>Bacteria</taxon>
        <taxon>Pseudomonadati</taxon>
        <taxon>Pseudomonadota</taxon>
        <taxon>Betaproteobacteria</taxon>
        <taxon>Burkholderiales</taxon>
        <taxon>Burkholderiaceae</taxon>
        <taxon>Pandoraea</taxon>
    </lineage>
</organism>
<accession>A0A5E4REZ9</accession>
<evidence type="ECO:0000256" key="1">
    <source>
        <dbReference type="ARBA" id="ARBA00023015"/>
    </source>
</evidence>
<protein>
    <submittedName>
        <fullName evidence="5">AraC family transcriptional regulator</fullName>
    </submittedName>
</protein>
<reference evidence="5 6" key="1">
    <citation type="submission" date="2019-08" db="EMBL/GenBank/DDBJ databases">
        <authorList>
            <person name="Peeters C."/>
        </authorList>
    </citation>
    <scope>NUCLEOTIDE SEQUENCE [LARGE SCALE GENOMIC DNA]</scope>
    <source>
        <strain evidence="5 6">LMG 31110</strain>
    </source>
</reference>
<dbReference type="PROSITE" id="PS01124">
    <property type="entry name" value="HTH_ARAC_FAMILY_2"/>
    <property type="match status" value="1"/>
</dbReference>
<dbReference type="Proteomes" id="UP000337189">
    <property type="component" value="Unassembled WGS sequence"/>
</dbReference>
<dbReference type="PROSITE" id="PS00041">
    <property type="entry name" value="HTH_ARAC_FAMILY_1"/>
    <property type="match status" value="1"/>
</dbReference>
<evidence type="ECO:0000259" key="4">
    <source>
        <dbReference type="PROSITE" id="PS01124"/>
    </source>
</evidence>
<dbReference type="Gene3D" id="1.10.10.60">
    <property type="entry name" value="Homeodomain-like"/>
    <property type="match status" value="1"/>
</dbReference>
<dbReference type="InterPro" id="IPR020449">
    <property type="entry name" value="Tscrpt_reg_AraC-type_HTH"/>
</dbReference>
<dbReference type="GO" id="GO:0043565">
    <property type="term" value="F:sequence-specific DNA binding"/>
    <property type="evidence" value="ECO:0007669"/>
    <property type="project" value="InterPro"/>
</dbReference>
<sequence length="267" mass="30171">MSTVRFLISRHDVKLNVSGLVHALPAGSMTATSSDATMDAPGPVMSHDFHACDLQALYPDVVDLLDRRPLGVFHRQAARTLILEPSMVDVAMTLQNIDRMAMLRFFYVYCLCRDQRYFSAMLRQTIAGSHSLFDFVEANFHRPWPVGRLAEEFGMPLRKFRYLFQQTYGMPAKQWLLERRLRLARDLLLSTRHKVLDIALECGFTNHAHFTDTFRKRFDCAPTEIRLGTPPQRGGRRVAMPRADAYAAMRADLVAGHGAATDGGGVQ</sequence>
<dbReference type="Pfam" id="PF12833">
    <property type="entry name" value="HTH_18"/>
    <property type="match status" value="1"/>
</dbReference>
<dbReference type="GO" id="GO:0003700">
    <property type="term" value="F:DNA-binding transcription factor activity"/>
    <property type="evidence" value="ECO:0007669"/>
    <property type="project" value="InterPro"/>
</dbReference>
<dbReference type="SUPFAM" id="SSF46689">
    <property type="entry name" value="Homeodomain-like"/>
    <property type="match status" value="2"/>
</dbReference>
<dbReference type="InterPro" id="IPR018060">
    <property type="entry name" value="HTH_AraC"/>
</dbReference>
<dbReference type="InterPro" id="IPR018062">
    <property type="entry name" value="HTH_AraC-typ_CS"/>
</dbReference>
<evidence type="ECO:0000256" key="2">
    <source>
        <dbReference type="ARBA" id="ARBA00023125"/>
    </source>
</evidence>
<dbReference type="RefSeq" id="WP_246189690.1">
    <property type="nucleotide sequence ID" value="NZ_CABPSJ010000001.1"/>
</dbReference>
<evidence type="ECO:0000256" key="3">
    <source>
        <dbReference type="ARBA" id="ARBA00023163"/>
    </source>
</evidence>